<accession>A0ACC2NG25</accession>
<reference evidence="1" key="1">
    <citation type="submission" date="2023-04" db="EMBL/GenBank/DDBJ databases">
        <title>A chromosome-level genome assembly of the parasitoid wasp Eretmocerus hayati.</title>
        <authorList>
            <person name="Zhong Y."/>
            <person name="Liu S."/>
            <person name="Liu Y."/>
        </authorList>
    </citation>
    <scope>NUCLEOTIDE SEQUENCE</scope>
    <source>
        <strain evidence="1">ZJU_SS_LIU_2023</strain>
    </source>
</reference>
<evidence type="ECO:0000313" key="2">
    <source>
        <dbReference type="Proteomes" id="UP001239111"/>
    </source>
</evidence>
<dbReference type="Proteomes" id="UP001239111">
    <property type="component" value="Chromosome 3"/>
</dbReference>
<protein>
    <submittedName>
        <fullName evidence="1">Uncharacterized protein</fullName>
    </submittedName>
</protein>
<keyword evidence="2" id="KW-1185">Reference proteome</keyword>
<sequence length="401" mass="45839">METESVELEEGEVVDDDPVDAFGSYNVLQRPHNHVPSVAEHTAKLRYSDESDESIVSESDSDSDAGHSHIKKPKIKIKRVKTLSHQSRSSNDKYKVWCTQVQEESLTEDLVSCGVTRRMNHDRHVESYDYTQGYSYNKKQDNTSDEDQEPGPRLSNKRSFDDRQRVKLRLGKRKDNLDDEETKGSSRVLLDLAVTEDSTDEEVATDIANKLSEQKDALIRRVVDILGRGKAIEFFNKTKEIEAEGGMLIMNGSRRRTAGGVYLYLVKNCDDVPQPKIREIFYQDRREITEQRKMIELSRRRQKTQELKKLLENGSDKDLPALLTRAELSTQQIAEEARARRGEGMDRIPMDSERNVSNPPPSPVTDDPDHSEPQHPVRSRGIQDYGDDFLDIGAEVDMEVF</sequence>
<dbReference type="EMBL" id="CM056743">
    <property type="protein sequence ID" value="KAJ8670118.1"/>
    <property type="molecule type" value="Genomic_DNA"/>
</dbReference>
<name>A0ACC2NG25_9HYME</name>
<organism evidence="1 2">
    <name type="scientific">Eretmocerus hayati</name>
    <dbReference type="NCBI Taxonomy" id="131215"/>
    <lineage>
        <taxon>Eukaryota</taxon>
        <taxon>Metazoa</taxon>
        <taxon>Ecdysozoa</taxon>
        <taxon>Arthropoda</taxon>
        <taxon>Hexapoda</taxon>
        <taxon>Insecta</taxon>
        <taxon>Pterygota</taxon>
        <taxon>Neoptera</taxon>
        <taxon>Endopterygota</taxon>
        <taxon>Hymenoptera</taxon>
        <taxon>Apocrita</taxon>
        <taxon>Proctotrupomorpha</taxon>
        <taxon>Chalcidoidea</taxon>
        <taxon>Aphelinidae</taxon>
        <taxon>Aphelininae</taxon>
        <taxon>Eretmocerus</taxon>
    </lineage>
</organism>
<proteinExistence type="predicted"/>
<gene>
    <name evidence="1" type="ORF">QAD02_001377</name>
</gene>
<evidence type="ECO:0000313" key="1">
    <source>
        <dbReference type="EMBL" id="KAJ8670118.1"/>
    </source>
</evidence>
<comment type="caution">
    <text evidence="1">The sequence shown here is derived from an EMBL/GenBank/DDBJ whole genome shotgun (WGS) entry which is preliminary data.</text>
</comment>